<proteinExistence type="inferred from homology"/>
<dbReference type="Proteomes" id="UP000326029">
    <property type="component" value="Chromosome"/>
</dbReference>
<keyword evidence="6 7" id="KW-0472">Membrane</keyword>
<evidence type="ECO:0000313" key="8">
    <source>
        <dbReference type="EMBL" id="GGR23499.1"/>
    </source>
</evidence>
<feature type="transmembrane region" description="Helical" evidence="7">
    <location>
        <begin position="66"/>
        <end position="83"/>
    </location>
</feature>
<reference evidence="9 10" key="2">
    <citation type="submission" date="2017-09" db="EMBL/GenBank/DDBJ databases">
        <authorList>
            <person name="Lee N."/>
            <person name="Cho B.-K."/>
        </authorList>
    </citation>
    <scope>NUCLEOTIDE SEQUENCE [LARGE SCALE GENOMIC DNA]</scope>
    <source>
        <strain evidence="9 10">ATCC 19740</strain>
    </source>
</reference>
<evidence type="ECO:0000313" key="11">
    <source>
        <dbReference type="Proteomes" id="UP000642014"/>
    </source>
</evidence>
<evidence type="ECO:0000256" key="5">
    <source>
        <dbReference type="ARBA" id="ARBA00022989"/>
    </source>
</evidence>
<evidence type="ECO:0000256" key="6">
    <source>
        <dbReference type="ARBA" id="ARBA00023136"/>
    </source>
</evidence>
<accession>A0AAV4KHP8</accession>
<dbReference type="GeneID" id="95452963"/>
<dbReference type="AlphaFoldDB" id="A0AAV4KHP8"/>
<keyword evidence="4 7" id="KW-0812">Transmembrane</keyword>
<organism evidence="8 11">
    <name type="scientific">Streptomyces cinereoruber</name>
    <dbReference type="NCBI Taxonomy" id="67260"/>
    <lineage>
        <taxon>Bacteria</taxon>
        <taxon>Bacillati</taxon>
        <taxon>Actinomycetota</taxon>
        <taxon>Actinomycetes</taxon>
        <taxon>Kitasatosporales</taxon>
        <taxon>Streptomycetaceae</taxon>
        <taxon>Streptomyces</taxon>
    </lineage>
</organism>
<feature type="transmembrane region" description="Helical" evidence="7">
    <location>
        <begin position="6"/>
        <end position="24"/>
    </location>
</feature>
<evidence type="ECO:0000256" key="2">
    <source>
        <dbReference type="ARBA" id="ARBA00011006"/>
    </source>
</evidence>
<dbReference type="EMBL" id="CP023693">
    <property type="protein sequence ID" value="QEV31462.1"/>
    <property type="molecule type" value="Genomic_DNA"/>
</dbReference>
<dbReference type="GO" id="GO:0005886">
    <property type="term" value="C:plasma membrane"/>
    <property type="evidence" value="ECO:0007669"/>
    <property type="project" value="UniProtKB-SubCell"/>
</dbReference>
<reference evidence="8 11" key="1">
    <citation type="journal article" date="2014" name="Int. J. Syst. Evol. Microbiol.">
        <title>Complete genome sequence of Corynebacterium casei LMG S-19264T (=DSM 44701T), isolated from a smear-ripened cheese.</title>
        <authorList>
            <consortium name="US DOE Joint Genome Institute (JGI-PGF)"/>
            <person name="Walter F."/>
            <person name="Albersmeier A."/>
            <person name="Kalinowski J."/>
            <person name="Ruckert C."/>
        </authorList>
    </citation>
    <scope>NUCLEOTIDE SEQUENCE [LARGE SCALE GENOMIC DNA]</scope>
    <source>
        <strain evidence="8 11">JCM 4205</strain>
    </source>
</reference>
<reference evidence="8" key="3">
    <citation type="submission" date="2023-08" db="EMBL/GenBank/DDBJ databases">
        <authorList>
            <person name="Sun Q."/>
            <person name="Ohkuma M."/>
        </authorList>
    </citation>
    <scope>NUCLEOTIDE SEQUENCE</scope>
    <source>
        <strain evidence="8">JCM 4205</strain>
    </source>
</reference>
<sequence>MEISGVVSALVVGVVVGALGRLVVPGRQRFGPLWTVVVGIAAALVGTALARVTGLADTSGPDWTEWLAQVLLAALGVAALTRVKGLD</sequence>
<dbReference type="Proteomes" id="UP000642014">
    <property type="component" value="Unassembled WGS sequence"/>
</dbReference>
<name>A0AAV4KHP8_9ACTN</name>
<comment type="similarity">
    <text evidence="2">Belongs to the UPF0410 family.</text>
</comment>
<evidence type="ECO:0000256" key="3">
    <source>
        <dbReference type="ARBA" id="ARBA00022475"/>
    </source>
</evidence>
<keyword evidence="10" id="KW-1185">Reference proteome</keyword>
<keyword evidence="3" id="KW-1003">Cell membrane</keyword>
<evidence type="ECO:0000256" key="4">
    <source>
        <dbReference type="ARBA" id="ARBA00022692"/>
    </source>
</evidence>
<dbReference type="PANTHER" id="PTHR33884">
    <property type="entry name" value="UPF0410 PROTEIN YMGE"/>
    <property type="match status" value="1"/>
</dbReference>
<dbReference type="InterPro" id="IPR007341">
    <property type="entry name" value="Transgly_assoc"/>
</dbReference>
<keyword evidence="5 7" id="KW-1133">Transmembrane helix</keyword>
<gene>
    <name evidence="9" type="ORF">CP977_04175</name>
    <name evidence="8" type="ORF">GCM10010497_27160</name>
</gene>
<evidence type="ECO:0000313" key="10">
    <source>
        <dbReference type="Proteomes" id="UP000326029"/>
    </source>
</evidence>
<feature type="transmembrane region" description="Helical" evidence="7">
    <location>
        <begin position="31"/>
        <end position="54"/>
    </location>
</feature>
<dbReference type="EMBL" id="BMSJ01000004">
    <property type="protein sequence ID" value="GGR23499.1"/>
    <property type="molecule type" value="Genomic_DNA"/>
</dbReference>
<protein>
    <submittedName>
        <fullName evidence="8 9">Membrane protein</fullName>
    </submittedName>
</protein>
<evidence type="ECO:0000256" key="1">
    <source>
        <dbReference type="ARBA" id="ARBA00004651"/>
    </source>
</evidence>
<evidence type="ECO:0000313" key="9">
    <source>
        <dbReference type="EMBL" id="QEV31462.1"/>
    </source>
</evidence>
<comment type="subcellular location">
    <subcellularLocation>
        <location evidence="1">Cell membrane</location>
        <topology evidence="1">Multi-pass membrane protein</topology>
    </subcellularLocation>
</comment>
<evidence type="ECO:0000256" key="7">
    <source>
        <dbReference type="SAM" id="Phobius"/>
    </source>
</evidence>
<dbReference type="RefSeq" id="WP_062757629.1">
    <property type="nucleotide sequence ID" value="NZ_BMSJ01000004.1"/>
</dbReference>
<dbReference type="PANTHER" id="PTHR33884:SF3">
    <property type="entry name" value="UPF0410 PROTEIN YMGE"/>
    <property type="match status" value="1"/>
</dbReference>